<evidence type="ECO:0000313" key="1">
    <source>
        <dbReference type="EMBL" id="TQR15814.1"/>
    </source>
</evidence>
<dbReference type="RefSeq" id="WP_142537537.1">
    <property type="nucleotide sequence ID" value="NZ_BMIE01000001.1"/>
</dbReference>
<evidence type="ECO:0008006" key="3">
    <source>
        <dbReference type="Google" id="ProtNLM"/>
    </source>
</evidence>
<name>A0A544TEE4_9BACI</name>
<comment type="caution">
    <text evidence="1">The sequence shown here is derived from an EMBL/GenBank/DDBJ whole genome shotgun (WGS) entry which is preliminary data.</text>
</comment>
<keyword evidence="2" id="KW-1185">Reference proteome</keyword>
<dbReference type="AlphaFoldDB" id="A0A544TEE4"/>
<organism evidence="1 2">
    <name type="scientific">Psychrobacillus lasiicapitis</name>
    <dbReference type="NCBI Taxonomy" id="1636719"/>
    <lineage>
        <taxon>Bacteria</taxon>
        <taxon>Bacillati</taxon>
        <taxon>Bacillota</taxon>
        <taxon>Bacilli</taxon>
        <taxon>Bacillales</taxon>
        <taxon>Bacillaceae</taxon>
        <taxon>Psychrobacillus</taxon>
    </lineage>
</organism>
<sequence length="364" mass="42357">MREKNIEKALGTLINREITIFLNNNQFAEGVLLDATHDYLAIDINEKIHYFTFAHINAFTKKAKDLYAPKKREVPLNSNDFIGILTNLQNEWVTINCFSDQTFCGILSSVLEDHIIVTNDESLHYIAKSYIVNIHQGVFHDQFKLKEDDVEKSLTTSEFKEEKAIEDPVLRLHAVLEKLVDGSKEDVQTYSIEKEVNEKNEEPFIDKESTNKINEKRILLTPWSQMNYDQNTIAIPATNRKKRAQVIEPPSELNEAFKEEKLELPKINESALKVPTEKLEEQTTETFINPQEKKAMVIKQYYALMKHAGQNSVTSDQNFLSDKSSYIEKNLDNNERNKDENEMVEKQFYSLMRHAAKMYRKLRD</sequence>
<gene>
    <name evidence="1" type="ORF">FG382_03650</name>
</gene>
<protein>
    <recommendedName>
        <fullName evidence="3">DUF2642 domain-containing protein</fullName>
    </recommendedName>
</protein>
<dbReference type="OrthoDB" id="2965981at2"/>
<dbReference type="Proteomes" id="UP000317316">
    <property type="component" value="Unassembled WGS sequence"/>
</dbReference>
<evidence type="ECO:0000313" key="2">
    <source>
        <dbReference type="Proteomes" id="UP000317316"/>
    </source>
</evidence>
<reference evidence="1 2" key="1">
    <citation type="submission" date="2019-05" db="EMBL/GenBank/DDBJ databases">
        <title>Psychrobacillus vulpis sp. nov., a new species isolated from feces of a red fox that inhabits in The Tablas de Daimiel Natural Park, Albacete, Spain.</title>
        <authorList>
            <person name="Rodriguez M."/>
            <person name="Reina J.C."/>
            <person name="Bejar V."/>
            <person name="Llamas I."/>
        </authorList>
    </citation>
    <scope>NUCLEOTIDE SEQUENCE [LARGE SCALE GENOMIC DNA]</scope>
    <source>
        <strain evidence="1 2">NEAU-3TGS17</strain>
    </source>
</reference>
<dbReference type="EMBL" id="VDGH01000002">
    <property type="protein sequence ID" value="TQR15814.1"/>
    <property type="molecule type" value="Genomic_DNA"/>
</dbReference>
<proteinExistence type="predicted"/>
<accession>A0A544TEE4</accession>